<evidence type="ECO:0000256" key="4">
    <source>
        <dbReference type="ARBA" id="ARBA00022801"/>
    </source>
</evidence>
<keyword evidence="5 14" id="KW-0347">Helicase</keyword>
<evidence type="ECO:0000259" key="16">
    <source>
        <dbReference type="PROSITE" id="PS51217"/>
    </source>
</evidence>
<keyword evidence="2 14" id="KW-0547">Nucleotide-binding</keyword>
<dbReference type="Gene3D" id="3.40.50.300">
    <property type="entry name" value="P-loop containing nucleotide triphosphate hydrolases"/>
    <property type="match status" value="4"/>
</dbReference>
<dbReference type="PANTHER" id="PTHR11070:SF48">
    <property type="entry name" value="ATP-DEPENDENT HELICASE_NUCLEASE SUBUNIT A"/>
    <property type="match status" value="1"/>
</dbReference>
<dbReference type="InterPro" id="IPR038726">
    <property type="entry name" value="PDDEXK_AddAB-type"/>
</dbReference>
<dbReference type="InterPro" id="IPR027417">
    <property type="entry name" value="P-loop_NTPase"/>
</dbReference>
<dbReference type="SUPFAM" id="SSF52540">
    <property type="entry name" value="P-loop containing nucleoside triphosphate hydrolases"/>
    <property type="match status" value="1"/>
</dbReference>
<dbReference type="GO" id="GO:0003678">
    <property type="term" value="F:DNA helicase activity"/>
    <property type="evidence" value="ECO:0007669"/>
    <property type="project" value="UniProtKB-EC"/>
</dbReference>
<keyword evidence="4 14" id="KW-0378">Hydrolase</keyword>
<dbReference type="Pfam" id="PF00580">
    <property type="entry name" value="UvrD-helicase"/>
    <property type="match status" value="1"/>
</dbReference>
<evidence type="ECO:0000256" key="9">
    <source>
        <dbReference type="ARBA" id="ARBA00023204"/>
    </source>
</evidence>
<dbReference type="Proteomes" id="UP001629536">
    <property type="component" value="Unassembled WGS sequence"/>
</dbReference>
<evidence type="ECO:0000256" key="8">
    <source>
        <dbReference type="ARBA" id="ARBA00023125"/>
    </source>
</evidence>
<dbReference type="SUPFAM" id="SSF52980">
    <property type="entry name" value="Restriction endonuclease-like"/>
    <property type="match status" value="1"/>
</dbReference>
<evidence type="ECO:0000256" key="2">
    <source>
        <dbReference type="ARBA" id="ARBA00022741"/>
    </source>
</evidence>
<dbReference type="NCBIfam" id="TIGR02785">
    <property type="entry name" value="addA_Gpos"/>
    <property type="match status" value="1"/>
</dbReference>
<dbReference type="EMBL" id="JBFNFH010000029">
    <property type="protein sequence ID" value="MFM1525688.1"/>
    <property type="molecule type" value="Genomic_DNA"/>
</dbReference>
<evidence type="ECO:0000256" key="12">
    <source>
        <dbReference type="ARBA" id="ARBA00034808"/>
    </source>
</evidence>
<keyword evidence="1" id="KW-0540">Nuclease</keyword>
<dbReference type="Gene3D" id="1.10.486.10">
    <property type="entry name" value="PCRA, domain 4"/>
    <property type="match status" value="1"/>
</dbReference>
<comment type="catalytic activity">
    <reaction evidence="13">
        <text>ATP + H2O = ADP + phosphate + H(+)</text>
        <dbReference type="Rhea" id="RHEA:13065"/>
        <dbReference type="ChEBI" id="CHEBI:15377"/>
        <dbReference type="ChEBI" id="CHEBI:15378"/>
        <dbReference type="ChEBI" id="CHEBI:30616"/>
        <dbReference type="ChEBI" id="CHEBI:43474"/>
        <dbReference type="ChEBI" id="CHEBI:456216"/>
        <dbReference type="EC" id="5.6.2.4"/>
    </reaction>
</comment>
<keyword evidence="10" id="KW-0413">Isomerase</keyword>
<reference evidence="17 18" key="1">
    <citation type="journal article" date="2024" name="Front. Microbiol.">
        <title>Pangenomic and biochemical analyses of Helcococcus ovis reveal widespread tetracycline resistance and a novel bacterial species, Helcococcus bovis.</title>
        <authorList>
            <person name="Cunha F."/>
            <person name="Zhai Y."/>
            <person name="Casaro S."/>
            <person name="Jones K.L."/>
            <person name="Hernandez M."/>
            <person name="Bisinotto R.S."/>
            <person name="Kariyawasam S."/>
            <person name="Brown M.B."/>
            <person name="Phillips A."/>
            <person name="Jeong K.C."/>
            <person name="Galvao K.N."/>
        </authorList>
    </citation>
    <scope>NUCLEOTIDE SEQUENCE [LARGE SCALE GENOMIC DNA]</scope>
    <source>
        <strain evidence="17 18">KG197</strain>
    </source>
</reference>
<feature type="domain" description="UvrD-like helicase ATP-binding" evidence="15">
    <location>
        <begin position="4"/>
        <end position="470"/>
    </location>
</feature>
<dbReference type="InterPro" id="IPR000212">
    <property type="entry name" value="DNA_helicase_UvrD/REP"/>
</dbReference>
<name>A0ABW9F9D2_9FIRM</name>
<dbReference type="GO" id="GO:0016787">
    <property type="term" value="F:hydrolase activity"/>
    <property type="evidence" value="ECO:0007669"/>
    <property type="project" value="UniProtKB-KW"/>
</dbReference>
<keyword evidence="9" id="KW-0234">DNA repair</keyword>
<evidence type="ECO:0000256" key="14">
    <source>
        <dbReference type="PROSITE-ProRule" id="PRU00560"/>
    </source>
</evidence>
<dbReference type="Pfam" id="PF13361">
    <property type="entry name" value="UvrD_C"/>
    <property type="match status" value="1"/>
</dbReference>
<dbReference type="InterPro" id="IPR011335">
    <property type="entry name" value="Restrct_endonuc-II-like"/>
</dbReference>
<keyword evidence="18" id="KW-1185">Reference proteome</keyword>
<dbReference type="EC" id="5.6.2.4" evidence="12"/>
<evidence type="ECO:0000256" key="7">
    <source>
        <dbReference type="ARBA" id="ARBA00022840"/>
    </source>
</evidence>
<evidence type="ECO:0000313" key="17">
    <source>
        <dbReference type="EMBL" id="MFM1525688.1"/>
    </source>
</evidence>
<keyword evidence="8" id="KW-0238">DNA-binding</keyword>
<comment type="caution">
    <text evidence="17">The sequence shown here is derived from an EMBL/GenBank/DDBJ whole genome shotgun (WGS) entry which is preliminary data.</text>
</comment>
<evidence type="ECO:0000256" key="10">
    <source>
        <dbReference type="ARBA" id="ARBA00023235"/>
    </source>
</evidence>
<evidence type="ECO:0000256" key="1">
    <source>
        <dbReference type="ARBA" id="ARBA00022722"/>
    </source>
</evidence>
<evidence type="ECO:0000256" key="3">
    <source>
        <dbReference type="ARBA" id="ARBA00022763"/>
    </source>
</evidence>
<proteinExistence type="predicted"/>
<dbReference type="PANTHER" id="PTHR11070">
    <property type="entry name" value="UVRD / RECB / PCRA DNA HELICASE FAMILY MEMBER"/>
    <property type="match status" value="1"/>
</dbReference>
<organism evidence="17 18">
    <name type="scientific">Helcococcus bovis</name>
    <dbReference type="NCBI Taxonomy" id="3153252"/>
    <lineage>
        <taxon>Bacteria</taxon>
        <taxon>Bacillati</taxon>
        <taxon>Bacillota</taxon>
        <taxon>Tissierellia</taxon>
        <taxon>Tissierellales</taxon>
        <taxon>Peptoniphilaceae</taxon>
        <taxon>Helcococcus</taxon>
    </lineage>
</organism>
<accession>A0ABW9F9D2</accession>
<dbReference type="InterPro" id="IPR011604">
    <property type="entry name" value="PDDEXK-like_dom_sf"/>
</dbReference>
<evidence type="ECO:0000313" key="18">
    <source>
        <dbReference type="Proteomes" id="UP001629536"/>
    </source>
</evidence>
<evidence type="ECO:0000256" key="13">
    <source>
        <dbReference type="ARBA" id="ARBA00048988"/>
    </source>
</evidence>
<comment type="catalytic activity">
    <reaction evidence="11">
        <text>Couples ATP hydrolysis with the unwinding of duplex DNA by translocating in the 3'-5' direction.</text>
        <dbReference type="EC" id="5.6.2.4"/>
    </reaction>
</comment>
<dbReference type="InterPro" id="IPR014152">
    <property type="entry name" value="AddA"/>
</dbReference>
<protein>
    <recommendedName>
        <fullName evidence="12">DNA 3'-5' helicase</fullName>
        <ecNumber evidence="12">5.6.2.4</ecNumber>
    </recommendedName>
</protein>
<dbReference type="RefSeq" id="WP_408127052.1">
    <property type="nucleotide sequence ID" value="NZ_JBFNFH010000029.1"/>
</dbReference>
<dbReference type="InterPro" id="IPR014016">
    <property type="entry name" value="UvrD-like_ATP-bd"/>
</dbReference>
<evidence type="ECO:0000256" key="11">
    <source>
        <dbReference type="ARBA" id="ARBA00034617"/>
    </source>
</evidence>
<sequence length="1182" mass="140174">MSEIKYTPEQKEGVFLRNKNIIISAQAGAGKTQVLGQRIINLLEEERIDIDKFLIVTFTNKAAAEMKDRIKKTISNRIKEVDTDTKIFLKKQYNKTINAQISTMHAFCIEVLRSYFYKLGINPAFKILTGSSLEVIKWQAMNDVFNELYKNEDSKFYFLLDNFTKKYSDEYIKEILFKLYTFINSQINPFEWLETQIGKYHSKDFYENTEKYNDRKEKMFLYYKTKINELYTRYEKIYDEIISFVNSNDLKIYKDNINSDNNQIVNIRNTSNYEELEKYIDQFSFEKMESITDKKCKKLNISFEDRDYIKNSINEYRDLFKKLVPEIILNVDEDIYYENISKENLESMYMILEKFDKRFKLLKLKKSAMDFSDIEHLTIKLLDDDEVVNELREKFEYIFFDEYQDSNQVQNYIVNKISRETNLFFVGDIKQSIYKFRLADPLIFKERYELYKRDTSVNSAIDLKHNFRSERKLLYFNNFIFNNLMTEEMGDVNYDDESHRLTPGFEKYNDKNSNIELTFIKKNKEDLKDTNVKKEFYDKNPEAIYVAEKIKEMHETGVAYNEIAILARNSTIIPEICENLELLKIPFYSDSTKFSYNDIEMQVFIEILKAIDNDTDDITLLSVLKSTIGDFTDEDLAYIRGDNKDNSFSYCFRNALKDELFIIEHGDIVEKIKNYSSKINKYRELEKNMTISDLAWYVLLDSGHMSYVLSKPYGDKILDNIEIFIREISEFEKDSFQTLNSFINYIDKMIERKLVDRDPGAELSEEDNVVRIMTIHKSKGLEFKNVFLVSLNTKFNEEDLKSNIVLNEKFGISLKNNIKDENEVYTSLNYKQNCELKRRELLSEEVRLLYVALTRATQSLYFVSSSSKDISIDDDYKNLRSYSSWIYSILSKDKISGDYFEREKDSDYFNGKNVEIKLNDEDFVELIKKYSDIKTVDDSGSINVNEDKIVENEIDILLEKIDNSYDASKIDIPYKKTVTEISAKDKNTSSDFKDYEIICQEEKEIEVNGIMANRPKFLLDIPKEEISSLEKGSLYHYIFEMLPIVANLDIDEFLLNLVNDNYISKMELNFIDRSIIENYINSNLFKRLMNSENIFKEKSFTMKYEEKIQDNKNVYLVDGQIDMYFEENGELVIVDFKTNKKIDEEIYKTQLELYRQGLEKATGKKVKEKLIYWIFHNEVSSI</sequence>
<keyword evidence="3" id="KW-0227">DNA damage</keyword>
<dbReference type="PROSITE" id="PS51198">
    <property type="entry name" value="UVRD_HELICASE_ATP_BIND"/>
    <property type="match status" value="1"/>
</dbReference>
<dbReference type="InterPro" id="IPR014017">
    <property type="entry name" value="DNA_helicase_UvrD-like_C"/>
</dbReference>
<evidence type="ECO:0000256" key="5">
    <source>
        <dbReference type="ARBA" id="ARBA00022806"/>
    </source>
</evidence>
<dbReference type="Gene3D" id="3.90.320.10">
    <property type="match status" value="1"/>
</dbReference>
<keyword evidence="7 14" id="KW-0067">ATP-binding</keyword>
<evidence type="ECO:0000259" key="15">
    <source>
        <dbReference type="PROSITE" id="PS51198"/>
    </source>
</evidence>
<gene>
    <name evidence="17" type="primary">addA</name>
    <name evidence="17" type="ORF">ABGF40_08470</name>
</gene>
<feature type="binding site" evidence="14">
    <location>
        <begin position="25"/>
        <end position="32"/>
    </location>
    <ligand>
        <name>ATP</name>
        <dbReference type="ChEBI" id="CHEBI:30616"/>
    </ligand>
</feature>
<dbReference type="Pfam" id="PF12705">
    <property type="entry name" value="PDDEXK_1"/>
    <property type="match status" value="1"/>
</dbReference>
<keyword evidence="6" id="KW-0269">Exonuclease</keyword>
<evidence type="ECO:0000256" key="6">
    <source>
        <dbReference type="ARBA" id="ARBA00022839"/>
    </source>
</evidence>
<dbReference type="PROSITE" id="PS51217">
    <property type="entry name" value="UVRD_HELICASE_CTER"/>
    <property type="match status" value="1"/>
</dbReference>
<feature type="domain" description="UvrD-like helicase C-terminal" evidence="16">
    <location>
        <begin position="502"/>
        <end position="780"/>
    </location>
</feature>